<dbReference type="EMBL" id="BSRX01000065">
    <property type="protein sequence ID" value="GLW58988.1"/>
    <property type="molecule type" value="Genomic_DNA"/>
</dbReference>
<comment type="caution">
    <text evidence="1">The sequence shown here is derived from an EMBL/GenBank/DDBJ whole genome shotgun (WGS) entry which is preliminary data.</text>
</comment>
<dbReference type="Proteomes" id="UP001165143">
    <property type="component" value="Unassembled WGS sequence"/>
</dbReference>
<proteinExistence type="predicted"/>
<protein>
    <submittedName>
        <fullName evidence="1">Uncharacterized protein</fullName>
    </submittedName>
</protein>
<evidence type="ECO:0000313" key="2">
    <source>
        <dbReference type="Proteomes" id="UP001165143"/>
    </source>
</evidence>
<reference evidence="1" key="1">
    <citation type="submission" date="2023-02" db="EMBL/GenBank/DDBJ databases">
        <title>Kitasatospora phosalacinea NBRC 14362.</title>
        <authorList>
            <person name="Ichikawa N."/>
            <person name="Sato H."/>
            <person name="Tonouchi N."/>
        </authorList>
    </citation>
    <scope>NUCLEOTIDE SEQUENCE</scope>
    <source>
        <strain evidence="1">NBRC 14362</strain>
    </source>
</reference>
<gene>
    <name evidence="1" type="ORF">Kpho01_69980</name>
</gene>
<accession>A0A9W6PQ83</accession>
<evidence type="ECO:0000313" key="1">
    <source>
        <dbReference type="EMBL" id="GLW58988.1"/>
    </source>
</evidence>
<dbReference type="AlphaFoldDB" id="A0A9W6PQ83"/>
<sequence>MVGFWRGRTAPRQATVAGALSCLMANGLLEIRYMAENGRVFQGVENLDPDEPSDNDPISRIAMISDICHSFPGALAEHRSHQRERVAAEAMKWRWKCSGTSARRWIRARLTDCDKDYRNEMYKIGIDLDGIGQG</sequence>
<name>A0A9W6PQ83_9ACTN</name>
<organism evidence="1 2">
    <name type="scientific">Kitasatospora phosalacinea</name>
    <dbReference type="NCBI Taxonomy" id="2065"/>
    <lineage>
        <taxon>Bacteria</taxon>
        <taxon>Bacillati</taxon>
        <taxon>Actinomycetota</taxon>
        <taxon>Actinomycetes</taxon>
        <taxon>Kitasatosporales</taxon>
        <taxon>Streptomycetaceae</taxon>
        <taxon>Kitasatospora</taxon>
    </lineage>
</organism>